<evidence type="ECO:0000259" key="3">
    <source>
        <dbReference type="PROSITE" id="PS50801"/>
    </source>
</evidence>
<dbReference type="Proteomes" id="UP000000263">
    <property type="component" value="Chromosome"/>
</dbReference>
<organism evidence="4 5">
    <name type="scientific">Roseiflexus castenholzii (strain DSM 13941 / HLO8)</name>
    <dbReference type="NCBI Taxonomy" id="383372"/>
    <lineage>
        <taxon>Bacteria</taxon>
        <taxon>Bacillati</taxon>
        <taxon>Chloroflexota</taxon>
        <taxon>Chloroflexia</taxon>
        <taxon>Chloroflexales</taxon>
        <taxon>Roseiflexineae</taxon>
        <taxon>Roseiflexaceae</taxon>
        <taxon>Roseiflexus</taxon>
    </lineage>
</organism>
<reference evidence="4 5" key="1">
    <citation type="submission" date="2007-08" db="EMBL/GenBank/DDBJ databases">
        <title>Complete sequence of Roseiflexus castenholzii DSM 13941.</title>
        <authorList>
            <consortium name="US DOE Joint Genome Institute"/>
            <person name="Copeland A."/>
            <person name="Lucas S."/>
            <person name="Lapidus A."/>
            <person name="Barry K."/>
            <person name="Glavina del Rio T."/>
            <person name="Dalin E."/>
            <person name="Tice H."/>
            <person name="Pitluck S."/>
            <person name="Thompson L.S."/>
            <person name="Brettin T."/>
            <person name="Bruce D."/>
            <person name="Detter J.C."/>
            <person name="Han C."/>
            <person name="Tapia R."/>
            <person name="Schmutz J."/>
            <person name="Larimer F."/>
            <person name="Land M."/>
            <person name="Hauser L."/>
            <person name="Kyrpides N."/>
            <person name="Mikhailova N."/>
            <person name="Bryant D.A."/>
            <person name="Hanada S."/>
            <person name="Tsukatani Y."/>
            <person name="Richardson P."/>
        </authorList>
    </citation>
    <scope>NUCLEOTIDE SEQUENCE [LARGE SCALE GENOMIC DNA]</scope>
    <source>
        <strain evidence="5">DSM 13941 / HLO8</strain>
    </source>
</reference>
<dbReference type="SUPFAM" id="SSF52091">
    <property type="entry name" value="SpoIIaa-like"/>
    <property type="match status" value="1"/>
</dbReference>
<feature type="domain" description="STAS" evidence="3">
    <location>
        <begin position="10"/>
        <end position="111"/>
    </location>
</feature>
<evidence type="ECO:0000256" key="2">
    <source>
        <dbReference type="RuleBase" id="RU003749"/>
    </source>
</evidence>
<dbReference type="EMBL" id="CP000804">
    <property type="protein sequence ID" value="ABU57216.1"/>
    <property type="molecule type" value="Genomic_DNA"/>
</dbReference>
<dbReference type="KEGG" id="rca:Rcas_1117"/>
<dbReference type="InterPro" id="IPR002645">
    <property type="entry name" value="STAS_dom"/>
</dbReference>
<keyword evidence="5" id="KW-1185">Reference proteome</keyword>
<dbReference type="RefSeq" id="WP_012119646.1">
    <property type="nucleotide sequence ID" value="NC_009767.1"/>
</dbReference>
<dbReference type="OrthoDB" id="9796601at2"/>
<comment type="similarity">
    <text evidence="1 2">Belongs to the anti-sigma-factor antagonist family.</text>
</comment>
<dbReference type="CDD" id="cd07043">
    <property type="entry name" value="STAS_anti-anti-sigma_factors"/>
    <property type="match status" value="1"/>
</dbReference>
<sequence length="117" mass="12853">MTLLSEPCDDGITIVRMDGRLDLVTAAQVKQQLTELVASGHRRLIFDLDRVSFVDSSGLGALISGLKVARQAGGDLRIARANQQVRTLLNLTMLERVLRPYETLEEARAGYSQIVAD</sequence>
<dbReference type="Gene3D" id="3.30.750.24">
    <property type="entry name" value="STAS domain"/>
    <property type="match status" value="1"/>
</dbReference>
<evidence type="ECO:0000256" key="1">
    <source>
        <dbReference type="ARBA" id="ARBA00009013"/>
    </source>
</evidence>
<dbReference type="InterPro" id="IPR036513">
    <property type="entry name" value="STAS_dom_sf"/>
</dbReference>
<accession>A7NIB6</accession>
<dbReference type="GO" id="GO:0043856">
    <property type="term" value="F:anti-sigma factor antagonist activity"/>
    <property type="evidence" value="ECO:0007669"/>
    <property type="project" value="InterPro"/>
</dbReference>
<gene>
    <name evidence="4" type="ordered locus">Rcas_1117</name>
</gene>
<evidence type="ECO:0000313" key="4">
    <source>
        <dbReference type="EMBL" id="ABU57216.1"/>
    </source>
</evidence>
<dbReference type="PANTHER" id="PTHR33495:SF2">
    <property type="entry name" value="ANTI-SIGMA FACTOR ANTAGONIST TM_1081-RELATED"/>
    <property type="match status" value="1"/>
</dbReference>
<dbReference type="InterPro" id="IPR003658">
    <property type="entry name" value="Anti-sigma_ant"/>
</dbReference>
<dbReference type="AlphaFoldDB" id="A7NIB6"/>
<name>A7NIB6_ROSCS</name>
<evidence type="ECO:0000313" key="5">
    <source>
        <dbReference type="Proteomes" id="UP000000263"/>
    </source>
</evidence>
<dbReference type="eggNOG" id="COG1366">
    <property type="taxonomic scope" value="Bacteria"/>
</dbReference>
<protein>
    <recommendedName>
        <fullName evidence="2">Anti-sigma factor antagonist</fullName>
    </recommendedName>
</protein>
<dbReference type="HOGENOM" id="CLU_115403_6_4_0"/>
<dbReference type="Pfam" id="PF01740">
    <property type="entry name" value="STAS"/>
    <property type="match status" value="1"/>
</dbReference>
<dbReference type="PROSITE" id="PS50801">
    <property type="entry name" value="STAS"/>
    <property type="match status" value="1"/>
</dbReference>
<dbReference type="STRING" id="383372.Rcas_1117"/>
<proteinExistence type="inferred from homology"/>
<dbReference type="NCBIfam" id="TIGR00377">
    <property type="entry name" value="ant_ant_sig"/>
    <property type="match status" value="1"/>
</dbReference>
<dbReference type="PANTHER" id="PTHR33495">
    <property type="entry name" value="ANTI-SIGMA FACTOR ANTAGONIST TM_1081-RELATED-RELATED"/>
    <property type="match status" value="1"/>
</dbReference>